<evidence type="ECO:0000256" key="3">
    <source>
        <dbReference type="PROSITE-ProRule" id="PRU00708"/>
    </source>
</evidence>
<dbReference type="Pfam" id="PF13041">
    <property type="entry name" value="PPR_2"/>
    <property type="match status" value="6"/>
</dbReference>
<feature type="repeat" description="PPR" evidence="3">
    <location>
        <begin position="460"/>
        <end position="494"/>
    </location>
</feature>
<dbReference type="GO" id="GO:0031930">
    <property type="term" value="P:mitochondria-nucleus signaling pathway"/>
    <property type="evidence" value="ECO:0007669"/>
    <property type="project" value="TreeGrafter"/>
</dbReference>
<feature type="repeat" description="PPR" evidence="3">
    <location>
        <begin position="876"/>
        <end position="910"/>
    </location>
</feature>
<dbReference type="InterPro" id="IPR011990">
    <property type="entry name" value="TPR-like_helical_dom_sf"/>
</dbReference>
<dbReference type="PROSITE" id="PS51375">
    <property type="entry name" value="PPR"/>
    <property type="match status" value="14"/>
</dbReference>
<dbReference type="Proteomes" id="UP001291623">
    <property type="component" value="Unassembled WGS sequence"/>
</dbReference>
<comment type="similarity">
    <text evidence="1">Belongs to the PPR family. P subfamily.</text>
</comment>
<keyword evidence="5" id="KW-1185">Reference proteome</keyword>
<feature type="repeat" description="PPR" evidence="3">
    <location>
        <begin position="771"/>
        <end position="805"/>
    </location>
</feature>
<dbReference type="NCBIfam" id="TIGR00756">
    <property type="entry name" value="PPR"/>
    <property type="match status" value="12"/>
</dbReference>
<keyword evidence="2" id="KW-0677">Repeat</keyword>
<evidence type="ECO:0000256" key="2">
    <source>
        <dbReference type="ARBA" id="ARBA00022737"/>
    </source>
</evidence>
<evidence type="ECO:0000256" key="1">
    <source>
        <dbReference type="ARBA" id="ARBA00007626"/>
    </source>
</evidence>
<dbReference type="PANTHER" id="PTHR47936">
    <property type="entry name" value="PPR_LONG DOMAIN-CONTAINING PROTEIN"/>
    <property type="match status" value="1"/>
</dbReference>
<accession>A0AAE1RWG7</accession>
<reference evidence="4" key="1">
    <citation type="submission" date="2023-12" db="EMBL/GenBank/DDBJ databases">
        <title>Genome assembly of Anisodus tanguticus.</title>
        <authorList>
            <person name="Wang Y.-J."/>
        </authorList>
    </citation>
    <scope>NUCLEOTIDE SEQUENCE</scope>
    <source>
        <strain evidence="4">KB-2021</strain>
        <tissue evidence="4">Leaf</tissue>
    </source>
</reference>
<feature type="repeat" description="PPR" evidence="3">
    <location>
        <begin position="325"/>
        <end position="359"/>
    </location>
</feature>
<dbReference type="Pfam" id="PF12854">
    <property type="entry name" value="PPR_1"/>
    <property type="match status" value="2"/>
</dbReference>
<feature type="repeat" description="PPR" evidence="3">
    <location>
        <begin position="360"/>
        <end position="394"/>
    </location>
</feature>
<dbReference type="PANTHER" id="PTHR47936:SF1">
    <property type="entry name" value="PENTATRICOPEPTIDE REPEAT-CONTAINING PROTEIN GUN1, CHLOROPLASTIC"/>
    <property type="match status" value="1"/>
</dbReference>
<protein>
    <recommendedName>
        <fullName evidence="6">Pentatricopeptide repeat-containing protein</fullName>
    </recommendedName>
</protein>
<dbReference type="Gene3D" id="1.25.40.10">
    <property type="entry name" value="Tetratricopeptide repeat domain"/>
    <property type="match status" value="7"/>
</dbReference>
<feature type="repeat" description="PPR" evidence="3">
    <location>
        <begin position="395"/>
        <end position="425"/>
    </location>
</feature>
<feature type="repeat" description="PPR" evidence="3">
    <location>
        <begin position="495"/>
        <end position="529"/>
    </location>
</feature>
<feature type="repeat" description="PPR" evidence="3">
    <location>
        <begin position="290"/>
        <end position="324"/>
    </location>
</feature>
<dbReference type="GO" id="GO:0010019">
    <property type="term" value="P:chloroplast-nucleus signaling pathway"/>
    <property type="evidence" value="ECO:0007669"/>
    <property type="project" value="TreeGrafter"/>
</dbReference>
<dbReference type="AlphaFoldDB" id="A0AAE1RWG7"/>
<evidence type="ECO:0000313" key="5">
    <source>
        <dbReference type="Proteomes" id="UP001291623"/>
    </source>
</evidence>
<comment type="caution">
    <text evidence="4">The sequence shown here is derived from an EMBL/GenBank/DDBJ whole genome shotgun (WGS) entry which is preliminary data.</text>
</comment>
<name>A0AAE1RWG7_9SOLA</name>
<feature type="repeat" description="PPR" evidence="3">
    <location>
        <begin position="530"/>
        <end position="563"/>
    </location>
</feature>
<dbReference type="SUPFAM" id="SSF48452">
    <property type="entry name" value="TPR-like"/>
    <property type="match status" value="1"/>
</dbReference>
<proteinExistence type="inferred from homology"/>
<organism evidence="4 5">
    <name type="scientific">Anisodus tanguticus</name>
    <dbReference type="NCBI Taxonomy" id="243964"/>
    <lineage>
        <taxon>Eukaryota</taxon>
        <taxon>Viridiplantae</taxon>
        <taxon>Streptophyta</taxon>
        <taxon>Embryophyta</taxon>
        <taxon>Tracheophyta</taxon>
        <taxon>Spermatophyta</taxon>
        <taxon>Magnoliopsida</taxon>
        <taxon>eudicotyledons</taxon>
        <taxon>Gunneridae</taxon>
        <taxon>Pentapetalae</taxon>
        <taxon>asterids</taxon>
        <taxon>lamiids</taxon>
        <taxon>Solanales</taxon>
        <taxon>Solanaceae</taxon>
        <taxon>Solanoideae</taxon>
        <taxon>Hyoscyameae</taxon>
        <taxon>Anisodus</taxon>
    </lineage>
</organism>
<dbReference type="GO" id="GO:0009507">
    <property type="term" value="C:chloroplast"/>
    <property type="evidence" value="ECO:0007669"/>
    <property type="project" value="TreeGrafter"/>
</dbReference>
<sequence length="1087" mass="121651">MVLSTVAVACLAASDELDDDTCSSLEFDGDTIRTACTTATVSILCCIYHYGVYSSKFLHLPTLARHRMPPARYMFSLLYFLGHTRYPYQPILFFFSIETSPVHPDKKGLVLVIAAIACSNRAMNVLWAPSFGLEVTQNCDGKVLLSSFTFSSLIYSLCSQGMMDEAIQVLELMTNEKNKYPFGNFVCSCVINGFLSVGKAELAVKFFENAVNLGCLKPNVVTYTGLVSAYCRLGRIEEVEDLVARMKIYALEFDVVFYSNWMYGYFREGAIEEALCRYNEMIVCRRIELDTIGYTILMDGFSKEGYVEKAVGFLYEMKKRGVQPNLVTLTAVILGFCKKGKMCEAFAVFKMVEDLQIEADEFIYAVLIDGVCRKGEIERAFELLGEMEKKGIKPSVVTYNTIINGLCKAGRMIEADDVSKGIPGDIITYSTLLNGYMQEENATGMVEIKNRVEAAGVSMDVTMYNLLIKGLFMMGLFEDALVTYSKIPDMGLTSNSVTYCTMIEGYSKVGMIDEALEIFDEFRKASLTSVACYNCTIQGLCKNGMPDMAIEVFVELIDRGLPLSTRIYMTLIKKIFGVKGACGVLDLFQRLGRIEHEKFGSMCSDAVAFLCNKGLSEAAFNLLMVIQGDGLVLSKNSYYLIMRSLLFGGKTFLTGLLLTTFIKNYGMFKLRVKNILVYFLCIKNVETALRFLATMKGDISDETFPAEVLRTLTKGGQYLDAFNLVVGVGDKLPLLDVVDYSIVIDGLCKGGHIDRALDLCNFAKNKGISFNIVTYNSVINGLCRQGCVVEAFRLFDSLEKNDIVPSEITYGILINTLSKEGFLEDARRLFEEMSLKNLRPNTHIYNSFIDGCSKLGQVQETLKLLLDLQAKGLTPDEFTVGAVLNSYCQKGDMEGALGFFSEFKTRGTLPDFLGFMYLVRGLCDKGRMEECRCVLREMFQSKSVIDLLGRVEREIETESIISFLSQLCERGSIQEAVNILNEVVSMFFPVRRGCAVSNLLEKLEEPCDRREERVDSKDLFCKNKTDIDSRSCESWTSEKESNNRCNQDTQITQLLDFSSYYSRIALLCSKGEYDKANEVAKVITGFT</sequence>
<gene>
    <name evidence="4" type="ORF">RND71_023876</name>
</gene>
<feature type="repeat" description="PPR" evidence="3">
    <location>
        <begin position="219"/>
        <end position="253"/>
    </location>
</feature>
<feature type="repeat" description="PPR" evidence="3">
    <location>
        <begin position="806"/>
        <end position="840"/>
    </location>
</feature>
<feature type="repeat" description="PPR" evidence="3">
    <location>
        <begin position="841"/>
        <end position="875"/>
    </location>
</feature>
<dbReference type="Pfam" id="PF01535">
    <property type="entry name" value="PPR"/>
    <property type="match status" value="3"/>
</dbReference>
<evidence type="ECO:0008006" key="6">
    <source>
        <dbReference type="Google" id="ProtNLM"/>
    </source>
</evidence>
<feature type="repeat" description="PPR" evidence="3">
    <location>
        <begin position="146"/>
        <end position="180"/>
    </location>
</feature>
<evidence type="ECO:0000313" key="4">
    <source>
        <dbReference type="EMBL" id="KAK4358266.1"/>
    </source>
</evidence>
<dbReference type="EMBL" id="JAVYJV010000012">
    <property type="protein sequence ID" value="KAK4358266.1"/>
    <property type="molecule type" value="Genomic_DNA"/>
</dbReference>
<feature type="repeat" description="PPR" evidence="3">
    <location>
        <begin position="736"/>
        <end position="770"/>
    </location>
</feature>
<dbReference type="InterPro" id="IPR002885">
    <property type="entry name" value="PPR_rpt"/>
</dbReference>